<keyword evidence="3" id="KW-1185">Reference proteome</keyword>
<dbReference type="EMBL" id="BAAAGX010000023">
    <property type="protein sequence ID" value="GAA0264664.1"/>
    <property type="molecule type" value="Genomic_DNA"/>
</dbReference>
<name>A0ABN0UXI6_9ACTN</name>
<protein>
    <recommendedName>
        <fullName evidence="4">DUF4245 domain-containing protein</fullName>
    </recommendedName>
</protein>
<comment type="caution">
    <text evidence="2">The sequence shown here is derived from an EMBL/GenBank/DDBJ whole genome shotgun (WGS) entry which is preliminary data.</text>
</comment>
<gene>
    <name evidence="2" type="ORF">GCM10009539_58790</name>
</gene>
<proteinExistence type="predicted"/>
<feature type="region of interest" description="Disordered" evidence="1">
    <location>
        <begin position="95"/>
        <end position="128"/>
    </location>
</feature>
<evidence type="ECO:0000256" key="1">
    <source>
        <dbReference type="SAM" id="MobiDB-lite"/>
    </source>
</evidence>
<accession>A0ABN0UXI6</accession>
<dbReference type="Proteomes" id="UP001500967">
    <property type="component" value="Unassembled WGS sequence"/>
</dbReference>
<sequence length="179" mass="18801">MLTDDDLSRRLETAFSNATSGLTYTGTVPEARRTPSAGWLALPVVAAVGVGLSALTTHPAPNPPSTSQPMSDAPVAHPAPMVTDTVTLAGLTLTYRHPAGEPDPLRSSPDPGPVPEDARPITAPDGVRAWVGTDPKSGDAALWVEAPTRNEGRLFALYSSVWTQDQLAELFHSGSTPNR</sequence>
<evidence type="ECO:0000313" key="3">
    <source>
        <dbReference type="Proteomes" id="UP001500967"/>
    </source>
</evidence>
<organism evidence="2 3">
    <name type="scientific">Cryptosporangium japonicum</name>
    <dbReference type="NCBI Taxonomy" id="80872"/>
    <lineage>
        <taxon>Bacteria</taxon>
        <taxon>Bacillati</taxon>
        <taxon>Actinomycetota</taxon>
        <taxon>Actinomycetes</taxon>
        <taxon>Cryptosporangiales</taxon>
        <taxon>Cryptosporangiaceae</taxon>
        <taxon>Cryptosporangium</taxon>
    </lineage>
</organism>
<reference evidence="2 3" key="1">
    <citation type="journal article" date="2019" name="Int. J. Syst. Evol. Microbiol.">
        <title>The Global Catalogue of Microorganisms (GCM) 10K type strain sequencing project: providing services to taxonomists for standard genome sequencing and annotation.</title>
        <authorList>
            <consortium name="The Broad Institute Genomics Platform"/>
            <consortium name="The Broad Institute Genome Sequencing Center for Infectious Disease"/>
            <person name="Wu L."/>
            <person name="Ma J."/>
        </authorList>
    </citation>
    <scope>NUCLEOTIDE SEQUENCE [LARGE SCALE GENOMIC DNA]</scope>
    <source>
        <strain evidence="2 3">JCM 10425</strain>
    </source>
</reference>
<evidence type="ECO:0008006" key="4">
    <source>
        <dbReference type="Google" id="ProtNLM"/>
    </source>
</evidence>
<feature type="region of interest" description="Disordered" evidence="1">
    <location>
        <begin position="57"/>
        <end position="77"/>
    </location>
</feature>
<dbReference type="RefSeq" id="WP_344652146.1">
    <property type="nucleotide sequence ID" value="NZ_BAAAGX010000023.1"/>
</dbReference>
<evidence type="ECO:0000313" key="2">
    <source>
        <dbReference type="EMBL" id="GAA0264664.1"/>
    </source>
</evidence>